<dbReference type="SMART" id="SM00421">
    <property type="entry name" value="HTH_LUXR"/>
    <property type="match status" value="1"/>
</dbReference>
<keyword evidence="1" id="KW-0472">Membrane</keyword>
<feature type="domain" description="HTH luxR-type" evidence="2">
    <location>
        <begin position="307"/>
        <end position="334"/>
    </location>
</feature>
<keyword evidence="1" id="KW-0812">Transmembrane</keyword>
<dbReference type="InterPro" id="IPR000792">
    <property type="entry name" value="Tscrpt_reg_LuxR_C"/>
</dbReference>
<reference evidence="3 4" key="1">
    <citation type="submission" date="2024-04" db="EMBL/GenBank/DDBJ databases">
        <title>Novel genus in family Flammeovirgaceae.</title>
        <authorList>
            <person name="Nguyen T.H."/>
            <person name="Vuong T.Q."/>
            <person name="Le H."/>
            <person name="Kim S.-G."/>
        </authorList>
    </citation>
    <scope>NUCLEOTIDE SEQUENCE [LARGE SCALE GENOMIC DNA]</scope>
    <source>
        <strain evidence="3 4">JCM 23209</strain>
    </source>
</reference>
<dbReference type="Gene3D" id="1.10.10.10">
    <property type="entry name" value="Winged helix-like DNA-binding domain superfamily/Winged helix DNA-binding domain"/>
    <property type="match status" value="1"/>
</dbReference>
<protein>
    <recommendedName>
        <fullName evidence="2">HTH luxR-type domain-containing protein</fullName>
    </recommendedName>
</protein>
<dbReference type="Proteomes" id="UP001403385">
    <property type="component" value="Unassembled WGS sequence"/>
</dbReference>
<dbReference type="RefSeq" id="WP_346820972.1">
    <property type="nucleotide sequence ID" value="NZ_JBDKWZ010000005.1"/>
</dbReference>
<dbReference type="GO" id="GO:0006355">
    <property type="term" value="P:regulation of DNA-templated transcription"/>
    <property type="evidence" value="ECO:0007669"/>
    <property type="project" value="InterPro"/>
</dbReference>
<keyword evidence="1" id="KW-1133">Transmembrane helix</keyword>
<gene>
    <name evidence="3" type="ORF">AAG747_09740</name>
</gene>
<dbReference type="SUPFAM" id="SSF46894">
    <property type="entry name" value="C-terminal effector domain of the bipartite response regulators"/>
    <property type="match status" value="1"/>
</dbReference>
<sequence length="351" mass="40774">MCNNLFIILLLQFYGSFLTCNDTQKQDSVVVTGIFIPYQNLAQEPSRIANPTKVVYWNQEQLGRSIFYTVTSNQNQYEISTLTNNTGPTIPLRTNISASRSELPTLNSNNQKHYGNKKNTILKITVLPPFWNFWWFWVLITLSFFLLIYGGYNVWFKVFYGQNFSAKNDEGPLSVEIQNAEPLDADRKQESPEPHLSEFSGQQLREELHSKHKELATYTLHTIHKNQLLELLKMHLLQLMKNVEYTEAKEFKKLVQMIDDSFDLDKEWEGFRMSFDHVYRGFVTKLRATSPQLTSNDVRLCSLYKMGLSSKEIATILGISLNSLKVARYRLRKKLSLAPEIDLKEFLNSLM</sequence>
<accession>A0AAW9S534</accession>
<keyword evidence="4" id="KW-1185">Reference proteome</keyword>
<evidence type="ECO:0000313" key="4">
    <source>
        <dbReference type="Proteomes" id="UP001403385"/>
    </source>
</evidence>
<name>A0AAW9S534_9BACT</name>
<dbReference type="GO" id="GO:0003677">
    <property type="term" value="F:DNA binding"/>
    <property type="evidence" value="ECO:0007669"/>
    <property type="project" value="InterPro"/>
</dbReference>
<evidence type="ECO:0000313" key="3">
    <source>
        <dbReference type="EMBL" id="MEN7548191.1"/>
    </source>
</evidence>
<dbReference type="InterPro" id="IPR016032">
    <property type="entry name" value="Sig_transdc_resp-reg_C-effctor"/>
</dbReference>
<proteinExistence type="predicted"/>
<dbReference type="AlphaFoldDB" id="A0AAW9S534"/>
<feature type="transmembrane region" description="Helical" evidence="1">
    <location>
        <begin position="134"/>
        <end position="155"/>
    </location>
</feature>
<dbReference type="PROSITE" id="PS00622">
    <property type="entry name" value="HTH_LUXR_1"/>
    <property type="match status" value="1"/>
</dbReference>
<evidence type="ECO:0000256" key="1">
    <source>
        <dbReference type="SAM" id="Phobius"/>
    </source>
</evidence>
<dbReference type="InterPro" id="IPR036388">
    <property type="entry name" value="WH-like_DNA-bd_sf"/>
</dbReference>
<comment type="caution">
    <text evidence="3">The sequence shown here is derived from an EMBL/GenBank/DDBJ whole genome shotgun (WGS) entry which is preliminary data.</text>
</comment>
<evidence type="ECO:0000259" key="2">
    <source>
        <dbReference type="PROSITE" id="PS00622"/>
    </source>
</evidence>
<organism evidence="3 4">
    <name type="scientific">Rapidithrix thailandica</name>
    <dbReference type="NCBI Taxonomy" id="413964"/>
    <lineage>
        <taxon>Bacteria</taxon>
        <taxon>Pseudomonadati</taxon>
        <taxon>Bacteroidota</taxon>
        <taxon>Cytophagia</taxon>
        <taxon>Cytophagales</taxon>
        <taxon>Flammeovirgaceae</taxon>
        <taxon>Rapidithrix</taxon>
    </lineage>
</organism>
<dbReference type="EMBL" id="JBDKWZ010000005">
    <property type="protein sequence ID" value="MEN7548191.1"/>
    <property type="molecule type" value="Genomic_DNA"/>
</dbReference>